<evidence type="ECO:0000256" key="11">
    <source>
        <dbReference type="ARBA" id="ARBA00022989"/>
    </source>
</evidence>
<comment type="catalytic activity">
    <reaction evidence="1">
        <text>ATP + protein L-histidine = ADP + protein N-phospho-L-histidine.</text>
        <dbReference type="EC" id="2.7.13.3"/>
    </reaction>
</comment>
<dbReference type="InterPro" id="IPR004358">
    <property type="entry name" value="Sig_transdc_His_kin-like_C"/>
</dbReference>
<dbReference type="CDD" id="cd00082">
    <property type="entry name" value="HisKA"/>
    <property type="match status" value="1"/>
</dbReference>
<evidence type="ECO:0000256" key="15">
    <source>
        <dbReference type="ARBA" id="ARBA00058004"/>
    </source>
</evidence>
<dbReference type="InterPro" id="IPR005467">
    <property type="entry name" value="His_kinase_dom"/>
</dbReference>
<dbReference type="InterPro" id="IPR003660">
    <property type="entry name" value="HAMP_dom"/>
</dbReference>
<dbReference type="PANTHER" id="PTHR45339:SF1">
    <property type="entry name" value="HYBRID SIGNAL TRANSDUCTION HISTIDINE KINASE J"/>
    <property type="match status" value="1"/>
</dbReference>
<dbReference type="SMART" id="SM00387">
    <property type="entry name" value="HATPase_c"/>
    <property type="match status" value="1"/>
</dbReference>
<evidence type="ECO:0000313" key="23">
    <source>
        <dbReference type="Proteomes" id="UP000017184"/>
    </source>
</evidence>
<dbReference type="OrthoDB" id="5519028at2"/>
<dbReference type="EC" id="2.7.13.3" evidence="3"/>
<dbReference type="AlphaFoldDB" id="U5NBE3"/>
<evidence type="ECO:0000256" key="10">
    <source>
        <dbReference type="ARBA" id="ARBA00022840"/>
    </source>
</evidence>
<dbReference type="PROSITE" id="PS50885">
    <property type="entry name" value="HAMP"/>
    <property type="match status" value="1"/>
</dbReference>
<dbReference type="InterPro" id="IPR003661">
    <property type="entry name" value="HisK_dim/P_dom"/>
</dbReference>
<dbReference type="SMART" id="SM00304">
    <property type="entry name" value="HAMP"/>
    <property type="match status" value="1"/>
</dbReference>
<dbReference type="Gene3D" id="6.10.340.10">
    <property type="match status" value="1"/>
</dbReference>
<keyword evidence="12" id="KW-0902">Two-component regulatory system</keyword>
<feature type="domain" description="HAMP" evidence="21">
    <location>
        <begin position="178"/>
        <end position="230"/>
    </location>
</feature>
<dbReference type="InterPro" id="IPR036890">
    <property type="entry name" value="HATPase_C_sf"/>
</dbReference>
<evidence type="ECO:0000256" key="4">
    <source>
        <dbReference type="ARBA" id="ARBA00022553"/>
    </source>
</evidence>
<accession>U5NBE3</accession>
<sequence>MIALRSVRSRLLLAALLVETVMLTVLVYNSVRLMRHHMIEQGRMHVEQLVPILQAALVAPLAQLDQATLQSVLDESMSRGGIRYLALLDSRGETLALSGWERGKVLPLPDADIEKLHNENVYHVQRAIAVHGQHLGTLRFGLDMSEVLLARKRLLTQGVLIASLEVLLSFVMLMLIVWWLMRQLGGLTQASHAVAVGDLSPTRLPEGPDDLGQLGTAFNTMTKAIADRVTELTRAKEQADIANQAKGCFLATMSHEIRTPMNGILGMAQLLQKPRLSEEERLHYAHVILGSGQMLLSLINDILDISKIEANKVTLECIAFDPKVLLHDVYALFAESASSKQLVLDHHWDGPVGQHYLADVTRLRQMLSNLISNAIKFTTQGAIHVSATELERQGSKALLQFTVADDGIGMTPEQQARLFEPFVQADNTTTRKYGGSGLGLSIVKRLAELMGGKVGVHSTTGQGSRFWFVVAMDVGEVLVPDDGEEADEDDEDALAFSGNLVGHVLVAEDNAVNCMVIESMLEHLGLDFTMVHDGVQALQAIERGLRPDVVLMDVQMPVLDGCGATERIRAWEHNAGVRPVPVIALTAGAYEEDRQRCFAAGMNDFLAKPVQADVLREKLARCIQSHKCGHSGHKCGHSGFTGLDDASPQHVAGNAIDWERFMQVREELEPLLISQRFDALERIVVLRADFVSTQLGPVFDRVGAHLQRLEFAAALRVLQGITVPGAAPSCAAQSVDRAHK</sequence>
<dbReference type="FunFam" id="3.30.565.10:FF:000010">
    <property type="entry name" value="Sensor histidine kinase RcsC"/>
    <property type="match status" value="1"/>
</dbReference>
<feature type="domain" description="Histidine kinase" evidence="19">
    <location>
        <begin position="252"/>
        <end position="474"/>
    </location>
</feature>
<evidence type="ECO:0000256" key="16">
    <source>
        <dbReference type="ARBA" id="ARBA00070152"/>
    </source>
</evidence>
<keyword evidence="8" id="KW-0547">Nucleotide-binding</keyword>
<dbReference type="CDD" id="cd06225">
    <property type="entry name" value="HAMP"/>
    <property type="match status" value="1"/>
</dbReference>
<gene>
    <name evidence="22" type="ORF">Cenrod_1477</name>
</gene>
<dbReference type="PROSITE" id="PS50110">
    <property type="entry name" value="RESPONSE_REGULATORY"/>
    <property type="match status" value="1"/>
</dbReference>
<dbReference type="eggNOG" id="COG3850">
    <property type="taxonomic scope" value="Bacteria"/>
</dbReference>
<dbReference type="EMBL" id="CP004885">
    <property type="protein sequence ID" value="AGX87563.1"/>
    <property type="molecule type" value="Genomic_DNA"/>
</dbReference>
<dbReference type="CDD" id="cd17546">
    <property type="entry name" value="REC_hyHK_CKI1_RcsC-like"/>
    <property type="match status" value="1"/>
</dbReference>
<keyword evidence="13" id="KW-0843">Virulence</keyword>
<evidence type="ECO:0000256" key="14">
    <source>
        <dbReference type="ARBA" id="ARBA00023136"/>
    </source>
</evidence>
<name>U5NBE3_9BURK</name>
<comment type="subcellular location">
    <subcellularLocation>
        <location evidence="2">Membrane</location>
    </subcellularLocation>
</comment>
<keyword evidence="6 18" id="KW-0812">Transmembrane</keyword>
<dbReference type="PANTHER" id="PTHR45339">
    <property type="entry name" value="HYBRID SIGNAL TRANSDUCTION HISTIDINE KINASE J"/>
    <property type="match status" value="1"/>
</dbReference>
<keyword evidence="7" id="KW-0732">Signal</keyword>
<evidence type="ECO:0000256" key="12">
    <source>
        <dbReference type="ARBA" id="ARBA00023012"/>
    </source>
</evidence>
<evidence type="ECO:0000256" key="7">
    <source>
        <dbReference type="ARBA" id="ARBA00022729"/>
    </source>
</evidence>
<organism evidence="22 23">
    <name type="scientific">Candidatus Symbiobacter mobilis CR</name>
    <dbReference type="NCBI Taxonomy" id="946483"/>
    <lineage>
        <taxon>Bacteria</taxon>
        <taxon>Pseudomonadati</taxon>
        <taxon>Pseudomonadota</taxon>
        <taxon>Betaproteobacteria</taxon>
        <taxon>Burkholderiales</taxon>
        <taxon>Comamonadaceae</taxon>
    </lineage>
</organism>
<proteinExistence type="predicted"/>
<evidence type="ECO:0000256" key="5">
    <source>
        <dbReference type="ARBA" id="ARBA00022679"/>
    </source>
</evidence>
<evidence type="ECO:0000256" key="3">
    <source>
        <dbReference type="ARBA" id="ARBA00012438"/>
    </source>
</evidence>
<evidence type="ECO:0000259" key="21">
    <source>
        <dbReference type="PROSITE" id="PS50885"/>
    </source>
</evidence>
<dbReference type="KEGG" id="cbx:Cenrod_1477"/>
<dbReference type="GO" id="GO:0005524">
    <property type="term" value="F:ATP binding"/>
    <property type="evidence" value="ECO:0007669"/>
    <property type="project" value="UniProtKB-KW"/>
</dbReference>
<evidence type="ECO:0000256" key="18">
    <source>
        <dbReference type="SAM" id="Phobius"/>
    </source>
</evidence>
<dbReference type="SUPFAM" id="SSF47384">
    <property type="entry name" value="Homodimeric domain of signal transducing histidine kinase"/>
    <property type="match status" value="1"/>
</dbReference>
<dbReference type="STRING" id="946483.Cenrod_1477"/>
<evidence type="ECO:0000256" key="9">
    <source>
        <dbReference type="ARBA" id="ARBA00022777"/>
    </source>
</evidence>
<dbReference type="GO" id="GO:0000155">
    <property type="term" value="F:phosphorelay sensor kinase activity"/>
    <property type="evidence" value="ECO:0007669"/>
    <property type="project" value="InterPro"/>
</dbReference>
<evidence type="ECO:0000259" key="19">
    <source>
        <dbReference type="PROSITE" id="PS50109"/>
    </source>
</evidence>
<keyword evidence="11 18" id="KW-1133">Transmembrane helix</keyword>
<evidence type="ECO:0000313" key="22">
    <source>
        <dbReference type="EMBL" id="AGX87563.1"/>
    </source>
</evidence>
<evidence type="ECO:0000259" key="20">
    <source>
        <dbReference type="PROSITE" id="PS50110"/>
    </source>
</evidence>
<dbReference type="PRINTS" id="PR00344">
    <property type="entry name" value="BCTRLSENSOR"/>
</dbReference>
<reference evidence="22 23" key="1">
    <citation type="journal article" date="2013" name="Genome Biol.">
        <title>Genomic analysis reveals key aspects of prokaryotic symbiosis in the phototrophic consortium "Chlorochromatium aggregatum".</title>
        <authorList>
            <person name="Liu Z."/>
            <person name="Muller J."/>
            <person name="Li T."/>
            <person name="Alvey R.M."/>
            <person name="Vogl K."/>
            <person name="Frigaard N.U."/>
            <person name="Rockwell N.C."/>
            <person name="Boyd E.S."/>
            <person name="Tomsho L.P."/>
            <person name="Schuster S.C."/>
            <person name="Henke P."/>
            <person name="Rohde M."/>
            <person name="Overmann J."/>
            <person name="Bryant D.A."/>
        </authorList>
    </citation>
    <scope>NUCLEOTIDE SEQUENCE [LARGE SCALE GENOMIC DNA]</scope>
    <source>
        <strain evidence="22">CR</strain>
    </source>
</reference>
<keyword evidence="9 22" id="KW-0418">Kinase</keyword>
<dbReference type="SMART" id="SM00448">
    <property type="entry name" value="REC"/>
    <property type="match status" value="1"/>
</dbReference>
<dbReference type="Proteomes" id="UP000017184">
    <property type="component" value="Chromosome"/>
</dbReference>
<dbReference type="InterPro" id="IPR001789">
    <property type="entry name" value="Sig_transdc_resp-reg_receiver"/>
</dbReference>
<dbReference type="Pfam" id="PF00512">
    <property type="entry name" value="HisKA"/>
    <property type="match status" value="1"/>
</dbReference>
<keyword evidence="4 17" id="KW-0597">Phosphoprotein</keyword>
<dbReference type="InterPro" id="IPR011006">
    <property type="entry name" value="CheY-like_superfamily"/>
</dbReference>
<feature type="transmembrane region" description="Helical" evidence="18">
    <location>
        <begin position="159"/>
        <end position="181"/>
    </location>
</feature>
<comment type="function">
    <text evidence="15">Member of the two-component regulatory system BvgS/BvgA. Phosphorylates BvgA via a four-step phosphorelay in response to environmental signals.</text>
</comment>
<feature type="transmembrane region" description="Helical" evidence="18">
    <location>
        <begin position="12"/>
        <end position="31"/>
    </location>
</feature>
<dbReference type="Pfam" id="PF00672">
    <property type="entry name" value="HAMP"/>
    <property type="match status" value="1"/>
</dbReference>
<feature type="modified residue" description="4-aspartylphosphate" evidence="17">
    <location>
        <position position="553"/>
    </location>
</feature>
<dbReference type="CDD" id="cd16922">
    <property type="entry name" value="HATPase_EvgS-ArcB-TorS-like"/>
    <property type="match status" value="1"/>
</dbReference>
<dbReference type="Pfam" id="PF02518">
    <property type="entry name" value="HATPase_c"/>
    <property type="match status" value="1"/>
</dbReference>
<dbReference type="Pfam" id="PF00072">
    <property type="entry name" value="Response_reg"/>
    <property type="match status" value="1"/>
</dbReference>
<evidence type="ECO:0000256" key="2">
    <source>
        <dbReference type="ARBA" id="ARBA00004370"/>
    </source>
</evidence>
<dbReference type="SUPFAM" id="SSF52172">
    <property type="entry name" value="CheY-like"/>
    <property type="match status" value="1"/>
</dbReference>
<evidence type="ECO:0000256" key="8">
    <source>
        <dbReference type="ARBA" id="ARBA00022741"/>
    </source>
</evidence>
<dbReference type="InterPro" id="IPR003594">
    <property type="entry name" value="HATPase_dom"/>
</dbReference>
<dbReference type="PROSITE" id="PS50109">
    <property type="entry name" value="HIS_KIN"/>
    <property type="match status" value="1"/>
</dbReference>
<evidence type="ECO:0000256" key="17">
    <source>
        <dbReference type="PROSITE-ProRule" id="PRU00169"/>
    </source>
</evidence>
<dbReference type="FunFam" id="1.10.287.130:FF:000004">
    <property type="entry name" value="Ethylene receptor 1"/>
    <property type="match status" value="1"/>
</dbReference>
<dbReference type="SUPFAM" id="SSF158472">
    <property type="entry name" value="HAMP domain-like"/>
    <property type="match status" value="1"/>
</dbReference>
<keyword evidence="23" id="KW-1185">Reference proteome</keyword>
<keyword evidence="10" id="KW-0067">ATP-binding</keyword>
<protein>
    <recommendedName>
        <fullName evidence="16">Virulence sensor protein BvgS</fullName>
        <ecNumber evidence="3">2.7.13.3</ecNumber>
    </recommendedName>
</protein>
<dbReference type="Gene3D" id="3.30.565.10">
    <property type="entry name" value="Histidine kinase-like ATPase, C-terminal domain"/>
    <property type="match status" value="1"/>
</dbReference>
<evidence type="ECO:0000256" key="6">
    <source>
        <dbReference type="ARBA" id="ARBA00022692"/>
    </source>
</evidence>
<dbReference type="Gene3D" id="3.40.50.2300">
    <property type="match status" value="1"/>
</dbReference>
<keyword evidence="5" id="KW-0808">Transferase</keyword>
<dbReference type="SMART" id="SM00388">
    <property type="entry name" value="HisKA"/>
    <property type="match status" value="1"/>
</dbReference>
<dbReference type="RefSeq" id="WP_022773134.1">
    <property type="nucleotide sequence ID" value="NC_022576.1"/>
</dbReference>
<feature type="domain" description="Response regulatory" evidence="20">
    <location>
        <begin position="503"/>
        <end position="623"/>
    </location>
</feature>
<dbReference type="Gene3D" id="1.10.287.130">
    <property type="match status" value="1"/>
</dbReference>
<dbReference type="HOGENOM" id="CLU_000445_104_15_4"/>
<dbReference type="PATRIC" id="fig|946483.4.peg.1493"/>
<dbReference type="eggNOG" id="COG0642">
    <property type="taxonomic scope" value="Bacteria"/>
</dbReference>
<dbReference type="GO" id="GO:0016020">
    <property type="term" value="C:membrane"/>
    <property type="evidence" value="ECO:0007669"/>
    <property type="project" value="UniProtKB-SubCell"/>
</dbReference>
<evidence type="ECO:0000256" key="13">
    <source>
        <dbReference type="ARBA" id="ARBA00023026"/>
    </source>
</evidence>
<keyword evidence="14 18" id="KW-0472">Membrane</keyword>
<dbReference type="InterPro" id="IPR036097">
    <property type="entry name" value="HisK_dim/P_sf"/>
</dbReference>
<dbReference type="eggNOG" id="COG0784">
    <property type="taxonomic scope" value="Bacteria"/>
</dbReference>
<dbReference type="SUPFAM" id="SSF55874">
    <property type="entry name" value="ATPase domain of HSP90 chaperone/DNA topoisomerase II/histidine kinase"/>
    <property type="match status" value="1"/>
</dbReference>
<evidence type="ECO:0000256" key="1">
    <source>
        <dbReference type="ARBA" id="ARBA00000085"/>
    </source>
</evidence>